<accession>A0A4R0R1X0</accession>
<gene>
    <name evidence="3" type="ORF">EIP91_009236</name>
</gene>
<evidence type="ECO:0000313" key="4">
    <source>
        <dbReference type="Proteomes" id="UP000292702"/>
    </source>
</evidence>
<keyword evidence="4" id="KW-1185">Reference proteome</keyword>
<feature type="transmembrane region" description="Helical" evidence="2">
    <location>
        <begin position="185"/>
        <end position="204"/>
    </location>
</feature>
<evidence type="ECO:0000313" key="3">
    <source>
        <dbReference type="EMBL" id="TCD60971.1"/>
    </source>
</evidence>
<comment type="caution">
    <text evidence="3">The sequence shown here is derived from an EMBL/GenBank/DDBJ whole genome shotgun (WGS) entry which is preliminary data.</text>
</comment>
<feature type="transmembrane region" description="Helical" evidence="2">
    <location>
        <begin position="151"/>
        <end position="173"/>
    </location>
</feature>
<proteinExistence type="predicted"/>
<reference evidence="3 4" key="1">
    <citation type="submission" date="2018-11" db="EMBL/GenBank/DDBJ databases">
        <title>Genome assembly of Steccherinum ochraceum LE-BIN_3174, the white-rot fungus of the Steccherinaceae family (The Residual Polyporoid clade, Polyporales, Basidiomycota).</title>
        <authorList>
            <person name="Fedorova T.V."/>
            <person name="Glazunova O.A."/>
            <person name="Landesman E.O."/>
            <person name="Moiseenko K.V."/>
            <person name="Psurtseva N.V."/>
            <person name="Savinova O.S."/>
            <person name="Shakhova N.V."/>
            <person name="Tyazhelova T.V."/>
            <person name="Vasina D.V."/>
        </authorList>
    </citation>
    <scope>NUCLEOTIDE SEQUENCE [LARGE SCALE GENOMIC DNA]</scope>
    <source>
        <strain evidence="3 4">LE-BIN_3174</strain>
    </source>
</reference>
<organism evidence="3 4">
    <name type="scientific">Steccherinum ochraceum</name>
    <dbReference type="NCBI Taxonomy" id="92696"/>
    <lineage>
        <taxon>Eukaryota</taxon>
        <taxon>Fungi</taxon>
        <taxon>Dikarya</taxon>
        <taxon>Basidiomycota</taxon>
        <taxon>Agaricomycotina</taxon>
        <taxon>Agaricomycetes</taxon>
        <taxon>Polyporales</taxon>
        <taxon>Steccherinaceae</taxon>
        <taxon>Steccherinum</taxon>
    </lineage>
</organism>
<evidence type="ECO:0000256" key="1">
    <source>
        <dbReference type="SAM" id="MobiDB-lite"/>
    </source>
</evidence>
<protein>
    <submittedName>
        <fullName evidence="3">Uncharacterized protein</fullName>
    </submittedName>
</protein>
<feature type="transmembrane region" description="Helical" evidence="2">
    <location>
        <begin position="73"/>
        <end position="95"/>
    </location>
</feature>
<sequence>MGKMSFTPAPAPVPNIERTLVPCYYGLTQLWDHVPPRLTLAQTISDSVLVVLGIVGIAAFSTLKTWAIWGHRLIPTLAVLFASAVVPVINLYSTFPQSSLLHNGEDCSGYIARCSAIASDLLVLALTWVKTIDVWRDSKKIKGFKPTLSTILIRCGTVYFGLLLVVNVAVLALGRLKTDKDDGGYAFFSIGNALTANLLARFMLELRSVHDQEPGEPLAMSSIKFDIPSLDGNQGTPVGTEDSSRVSGPGDVVADESGQQGKETAVPLDAGLGSEVEEAPRET</sequence>
<dbReference type="AlphaFoldDB" id="A0A4R0R1X0"/>
<feature type="transmembrane region" description="Helical" evidence="2">
    <location>
        <begin position="110"/>
        <end position="130"/>
    </location>
</feature>
<feature type="transmembrane region" description="Helical" evidence="2">
    <location>
        <begin position="40"/>
        <end position="61"/>
    </location>
</feature>
<keyword evidence="2" id="KW-1133">Transmembrane helix</keyword>
<name>A0A4R0R1X0_9APHY</name>
<feature type="region of interest" description="Disordered" evidence="1">
    <location>
        <begin position="231"/>
        <end position="283"/>
    </location>
</feature>
<keyword evidence="2" id="KW-0812">Transmembrane</keyword>
<dbReference type="EMBL" id="RWJN01000520">
    <property type="protein sequence ID" value="TCD60971.1"/>
    <property type="molecule type" value="Genomic_DNA"/>
</dbReference>
<keyword evidence="2" id="KW-0472">Membrane</keyword>
<evidence type="ECO:0000256" key="2">
    <source>
        <dbReference type="SAM" id="Phobius"/>
    </source>
</evidence>
<dbReference type="Proteomes" id="UP000292702">
    <property type="component" value="Unassembled WGS sequence"/>
</dbReference>